<sequence>MPKSVMLSRRALAWRVGVFGVLFALTALGSVALTDPWWPIGPQKQYATGIDVNGTIHSTYAVAKNENGKKVRIPWGIHGVGIGRAEIEGQLQRFIDHPALLQALAIGHARSMPGDSPYTTIFLMQTQTKLKNAVDQKTVTVVLATWHVHDPEHPQNAEQRQ</sequence>
<gene>
    <name evidence="1" type="ORF">BJY26_002965</name>
</gene>
<accession>A0A7Z0IIP1</accession>
<evidence type="ECO:0000313" key="2">
    <source>
        <dbReference type="Proteomes" id="UP000539111"/>
    </source>
</evidence>
<protein>
    <submittedName>
        <fullName evidence="1">Uncharacterized protein</fullName>
    </submittedName>
</protein>
<organism evidence="1 2">
    <name type="scientific">Spelaeicoccus albus</name>
    <dbReference type="NCBI Taxonomy" id="1280376"/>
    <lineage>
        <taxon>Bacteria</taxon>
        <taxon>Bacillati</taxon>
        <taxon>Actinomycetota</taxon>
        <taxon>Actinomycetes</taxon>
        <taxon>Micrococcales</taxon>
        <taxon>Brevibacteriaceae</taxon>
        <taxon>Spelaeicoccus</taxon>
    </lineage>
</organism>
<comment type="caution">
    <text evidence="1">The sequence shown here is derived from an EMBL/GenBank/DDBJ whole genome shotgun (WGS) entry which is preliminary data.</text>
</comment>
<name>A0A7Z0IIP1_9MICO</name>
<evidence type="ECO:0000313" key="1">
    <source>
        <dbReference type="EMBL" id="NYI68659.1"/>
    </source>
</evidence>
<keyword evidence="2" id="KW-1185">Reference proteome</keyword>
<dbReference type="EMBL" id="JACBZP010000001">
    <property type="protein sequence ID" value="NYI68659.1"/>
    <property type="molecule type" value="Genomic_DNA"/>
</dbReference>
<proteinExistence type="predicted"/>
<dbReference type="RefSeq" id="WP_179428975.1">
    <property type="nucleotide sequence ID" value="NZ_JACBZP010000001.1"/>
</dbReference>
<reference evidence="1 2" key="1">
    <citation type="submission" date="2020-07" db="EMBL/GenBank/DDBJ databases">
        <title>Sequencing the genomes of 1000 actinobacteria strains.</title>
        <authorList>
            <person name="Klenk H.-P."/>
        </authorList>
    </citation>
    <scope>NUCLEOTIDE SEQUENCE [LARGE SCALE GENOMIC DNA]</scope>
    <source>
        <strain evidence="1 2">DSM 26341</strain>
    </source>
</reference>
<dbReference type="AlphaFoldDB" id="A0A7Z0IIP1"/>
<dbReference type="Proteomes" id="UP000539111">
    <property type="component" value="Unassembled WGS sequence"/>
</dbReference>